<evidence type="ECO:0000313" key="1">
    <source>
        <dbReference type="EMBL" id="KIM83980.1"/>
    </source>
</evidence>
<dbReference type="HOGENOM" id="CLU_2997244_0_0_1"/>
<dbReference type="AlphaFoldDB" id="A0A0C3FHU2"/>
<keyword evidence="2" id="KW-1185">Reference proteome</keyword>
<dbReference type="Proteomes" id="UP000054166">
    <property type="component" value="Unassembled WGS sequence"/>
</dbReference>
<sequence>MVGVGGKARHFWAGERLRMTYTNWDSRNYWGNIATESDGCTYSREWTTFRNPWKYLV</sequence>
<name>A0A0C3FHU2_PILCF</name>
<evidence type="ECO:0000313" key="2">
    <source>
        <dbReference type="Proteomes" id="UP000054166"/>
    </source>
</evidence>
<reference evidence="1 2" key="1">
    <citation type="submission" date="2014-04" db="EMBL/GenBank/DDBJ databases">
        <authorList>
            <consortium name="DOE Joint Genome Institute"/>
            <person name="Kuo A."/>
            <person name="Tarkka M."/>
            <person name="Buscot F."/>
            <person name="Kohler A."/>
            <person name="Nagy L.G."/>
            <person name="Floudas D."/>
            <person name="Copeland A."/>
            <person name="Barry K.W."/>
            <person name="Cichocki N."/>
            <person name="Veneault-Fourrey C."/>
            <person name="LaButti K."/>
            <person name="Lindquist E.A."/>
            <person name="Lipzen A."/>
            <person name="Lundell T."/>
            <person name="Morin E."/>
            <person name="Murat C."/>
            <person name="Sun H."/>
            <person name="Tunlid A."/>
            <person name="Henrissat B."/>
            <person name="Grigoriev I.V."/>
            <person name="Hibbett D.S."/>
            <person name="Martin F."/>
            <person name="Nordberg H.P."/>
            <person name="Cantor M.N."/>
            <person name="Hua S.X."/>
        </authorList>
    </citation>
    <scope>NUCLEOTIDE SEQUENCE [LARGE SCALE GENOMIC DNA]</scope>
    <source>
        <strain evidence="1 2">F 1598</strain>
    </source>
</reference>
<dbReference type="InParanoid" id="A0A0C3FHU2"/>
<accession>A0A0C3FHU2</accession>
<protein>
    <submittedName>
        <fullName evidence="1">Uncharacterized protein</fullName>
    </submittedName>
</protein>
<proteinExistence type="predicted"/>
<dbReference type="EMBL" id="KN832989">
    <property type="protein sequence ID" value="KIM83980.1"/>
    <property type="molecule type" value="Genomic_DNA"/>
</dbReference>
<reference evidence="2" key="2">
    <citation type="submission" date="2015-01" db="EMBL/GenBank/DDBJ databases">
        <title>Evolutionary Origins and Diversification of the Mycorrhizal Mutualists.</title>
        <authorList>
            <consortium name="DOE Joint Genome Institute"/>
            <consortium name="Mycorrhizal Genomics Consortium"/>
            <person name="Kohler A."/>
            <person name="Kuo A."/>
            <person name="Nagy L.G."/>
            <person name="Floudas D."/>
            <person name="Copeland A."/>
            <person name="Barry K.W."/>
            <person name="Cichocki N."/>
            <person name="Veneault-Fourrey C."/>
            <person name="LaButti K."/>
            <person name="Lindquist E.A."/>
            <person name="Lipzen A."/>
            <person name="Lundell T."/>
            <person name="Morin E."/>
            <person name="Murat C."/>
            <person name="Riley R."/>
            <person name="Ohm R."/>
            <person name="Sun H."/>
            <person name="Tunlid A."/>
            <person name="Henrissat B."/>
            <person name="Grigoriev I.V."/>
            <person name="Hibbett D.S."/>
            <person name="Martin F."/>
        </authorList>
    </citation>
    <scope>NUCLEOTIDE SEQUENCE [LARGE SCALE GENOMIC DNA]</scope>
    <source>
        <strain evidence="2">F 1598</strain>
    </source>
</reference>
<organism evidence="1 2">
    <name type="scientific">Piloderma croceum (strain F 1598)</name>
    <dbReference type="NCBI Taxonomy" id="765440"/>
    <lineage>
        <taxon>Eukaryota</taxon>
        <taxon>Fungi</taxon>
        <taxon>Dikarya</taxon>
        <taxon>Basidiomycota</taxon>
        <taxon>Agaricomycotina</taxon>
        <taxon>Agaricomycetes</taxon>
        <taxon>Agaricomycetidae</taxon>
        <taxon>Atheliales</taxon>
        <taxon>Atheliaceae</taxon>
        <taxon>Piloderma</taxon>
    </lineage>
</organism>
<gene>
    <name evidence="1" type="ORF">PILCRDRAFT_421391</name>
</gene>